<gene>
    <name evidence="2" type="ORF">BDW02DRAFT_581167</name>
</gene>
<protein>
    <submittedName>
        <fullName evidence="2">Uncharacterized protein</fullName>
    </submittedName>
</protein>
<feature type="compositionally biased region" description="Polar residues" evidence="1">
    <location>
        <begin position="455"/>
        <end position="474"/>
    </location>
</feature>
<keyword evidence="3" id="KW-1185">Reference proteome</keyword>
<feature type="compositionally biased region" description="Low complexity" evidence="1">
    <location>
        <begin position="475"/>
        <end position="485"/>
    </location>
</feature>
<dbReference type="Proteomes" id="UP000800040">
    <property type="component" value="Unassembled WGS sequence"/>
</dbReference>
<evidence type="ECO:0000256" key="1">
    <source>
        <dbReference type="SAM" id="MobiDB-lite"/>
    </source>
</evidence>
<feature type="compositionally biased region" description="Polar residues" evidence="1">
    <location>
        <begin position="410"/>
        <end position="425"/>
    </location>
</feature>
<accession>A0A6A5K870</accession>
<reference evidence="2" key="1">
    <citation type="submission" date="2020-01" db="EMBL/GenBank/DDBJ databases">
        <authorList>
            <consortium name="DOE Joint Genome Institute"/>
            <person name="Haridas S."/>
            <person name="Albert R."/>
            <person name="Binder M."/>
            <person name="Bloem J."/>
            <person name="Labutti K."/>
            <person name="Salamov A."/>
            <person name="Andreopoulos B."/>
            <person name="Baker S.E."/>
            <person name="Barry K."/>
            <person name="Bills G."/>
            <person name="Bluhm B.H."/>
            <person name="Cannon C."/>
            <person name="Castanera R."/>
            <person name="Culley D.E."/>
            <person name="Daum C."/>
            <person name="Ezra D."/>
            <person name="Gonzalez J.B."/>
            <person name="Henrissat B."/>
            <person name="Kuo A."/>
            <person name="Liang C."/>
            <person name="Lipzen A."/>
            <person name="Lutzoni F."/>
            <person name="Magnuson J."/>
            <person name="Mondo S."/>
            <person name="Nolan M."/>
            <person name="Ohm R."/>
            <person name="Pangilinan J."/>
            <person name="Park H.-J."/>
            <person name="Ramirez L."/>
            <person name="Alfaro M."/>
            <person name="Sun H."/>
            <person name="Tritt A."/>
            <person name="Yoshinaga Y."/>
            <person name="Zwiers L.-H."/>
            <person name="Turgeon B.G."/>
            <person name="Goodwin S.B."/>
            <person name="Spatafora J.W."/>
            <person name="Crous P.W."/>
            <person name="Grigoriev I.V."/>
        </authorList>
    </citation>
    <scope>NUCLEOTIDE SEQUENCE</scope>
    <source>
        <strain evidence="2">P77</strain>
    </source>
</reference>
<feature type="region of interest" description="Disordered" evidence="1">
    <location>
        <begin position="400"/>
        <end position="494"/>
    </location>
</feature>
<proteinExistence type="predicted"/>
<feature type="compositionally biased region" description="Low complexity" evidence="1">
    <location>
        <begin position="426"/>
        <end position="437"/>
    </location>
</feature>
<organism evidence="2 3">
    <name type="scientific">Decorospora gaudefroyi</name>
    <dbReference type="NCBI Taxonomy" id="184978"/>
    <lineage>
        <taxon>Eukaryota</taxon>
        <taxon>Fungi</taxon>
        <taxon>Dikarya</taxon>
        <taxon>Ascomycota</taxon>
        <taxon>Pezizomycotina</taxon>
        <taxon>Dothideomycetes</taxon>
        <taxon>Pleosporomycetidae</taxon>
        <taxon>Pleosporales</taxon>
        <taxon>Pleosporineae</taxon>
        <taxon>Pleosporaceae</taxon>
        <taxon>Decorospora</taxon>
    </lineage>
</organism>
<dbReference type="OrthoDB" id="3793279at2759"/>
<sequence>MIVEETPTITVTTSATSTTATTYHDATIQVRMVNAVALAVGEELFEAVVANDTSAAPAGASVSPAVSKSPQRIEAESALANACSCKTVDPTATVTDTYTVPPVTTTVGYRIVYISKTTSTRVFTVKRTSTEIAPTSLSSTTVDLSASSSLFASISSGLESTSAEFAGQSPSTSATVQSTIEPITSIANITSSTLSATSLPESSAPIVTAIPFACPEDDGKRVDQVVDGYRLDYLVMCDTELQTEDRVGSPVSVNNGTECMAQCSLVNAQSGQNTCQAASFEPYTGWSCGIPARFGDAECERRCLPDICYWDWWAVYSTSWECTATFTNTIVRQPIVDTELITTTIIVGGKTTLVWGTSTRIIDGGGGGLSAPTLVPASTTEGNGEITTWFSFATQTATGGNGLIPPTGAPTASSEVSTTSGSGNATVSSSTFVSFSTEDSGGITPSADNSELPESFSTSSGDTVTTVPSDGAQYTLSGSTSTRTGSRGEGVIPLSSATGASAGFTTSSWTGDSGYYSQSGGSLWVYPSVSSGSGNFTVLGSTYTFWSTGLGGVITPIFVTGCTAEYKVGDRIISRVSPQMAWLEITEFFVAGEGLQGASVDLRITASCEGYGGMPVTDQEGWMRADVSGVSVTMDEDGRKVKRGLMSFAVFLGNYVLHFF</sequence>
<dbReference type="AlphaFoldDB" id="A0A6A5K870"/>
<dbReference type="EMBL" id="ML975337">
    <property type="protein sequence ID" value="KAF1832490.1"/>
    <property type="molecule type" value="Genomic_DNA"/>
</dbReference>
<name>A0A6A5K870_9PLEO</name>
<evidence type="ECO:0000313" key="3">
    <source>
        <dbReference type="Proteomes" id="UP000800040"/>
    </source>
</evidence>
<evidence type="ECO:0000313" key="2">
    <source>
        <dbReference type="EMBL" id="KAF1832490.1"/>
    </source>
</evidence>